<evidence type="ECO:0000256" key="2">
    <source>
        <dbReference type="SAM" id="MobiDB-lite"/>
    </source>
</evidence>
<dbReference type="OrthoDB" id="10254930at2759"/>
<dbReference type="Pfam" id="PF00789">
    <property type="entry name" value="UBX"/>
    <property type="match status" value="1"/>
</dbReference>
<dbReference type="KEGG" id="epa:110254701"/>
<feature type="domain" description="UBX" evidence="4">
    <location>
        <begin position="163"/>
        <end position="241"/>
    </location>
</feature>
<feature type="domain" description="UBA" evidence="3">
    <location>
        <begin position="1"/>
        <end position="45"/>
    </location>
</feature>
<reference evidence="5" key="1">
    <citation type="submission" date="2022-11" db="UniProtKB">
        <authorList>
            <consortium name="EnsemblMetazoa"/>
        </authorList>
    </citation>
    <scope>IDENTIFICATION</scope>
</reference>
<sequence length="833" mass="92823">MADSENLDELLAALASMGFEFEDCNEALLAGHTNLESAVEWLMHRKSQSHFKTHISKDDSTVPGKDHLEDVTGNMQEQPLTSRWTISDDAKKAREQFIEKEREQARTEAKKRKLEERRVRQQILSQIADDKALRKAKIASKSNTSVSDQQPSTNIKDVVKPKKNNTECLLKVRLPNGQVKTGAISITVSLVEAISLVSGESSLRNQEVDVLQPFPHKIFTLDELELSLESLGLHPSAMIVVQKRQIHSGLEQQAQSSSAAESMAESDNNCEETNRQLNIDEGQQPEIGGNERNLLPNEVNEAEIPADNMQPPPLDVIPELAGRHRPHQWPGGGMRLGDVEYNPHAINPTLPSSSPGESAERRMEMREQRLQHLMDTNQCQMDAPQLHREVRRLEDICIEDVALRVSGHPRLQPIASLGNLSNSICDKLLEKLMKSKALTPKVMNAFLSCCLRCIKLDCYLLVTNELLSTLRCHKYLTLLSLKSCPLITDKAMEAIAALKKLQSLNINQCSQLTDKCMIYIKELPSLSVLQMDRTKVTDEGISYFVTHAKCVAKLTHLSLCGTAISNSSLKVIKNLKSLKVLEMENTKIDQLDDLSEMTSLERLNVSHTQLTDSSICTIRHLSSLKSLNLLSTNISNSGLQQLHGLQLMLLKLPNRLTITDQGLYHIQGFPLTTLDLSDYINITDLGIQYISSIHSLTKLTLSNTRLTDVGLRSLSGLVDLVELNLDRTKVTDDGCAVIQNFQNLQILSLSSTDITTQMLLNGVLNNCIKLNQLNLSRTRVSNRGIANLHLPSLTLLNLDWTRVTFDCQVLLTGCPCLKALRTNNCSGSDDDED</sequence>
<dbReference type="Gene3D" id="3.10.20.90">
    <property type="entry name" value="Phosphatidylinositol 3-kinase Catalytic Subunit, Chain A, domain 1"/>
    <property type="match status" value="1"/>
</dbReference>
<dbReference type="InterPro" id="IPR006553">
    <property type="entry name" value="Leu-rich_rpt_Cys-con_subtyp"/>
</dbReference>
<dbReference type="SMART" id="SM00367">
    <property type="entry name" value="LRR_CC"/>
    <property type="match status" value="6"/>
</dbReference>
<keyword evidence="1" id="KW-0175">Coiled coil</keyword>
<dbReference type="Pfam" id="PF22562">
    <property type="entry name" value="UBA_7"/>
    <property type="match status" value="1"/>
</dbReference>
<dbReference type="AlphaFoldDB" id="A0A913YAH1"/>
<feature type="region of interest" description="Disordered" evidence="2">
    <location>
        <begin position="251"/>
        <end position="273"/>
    </location>
</feature>
<evidence type="ECO:0008006" key="7">
    <source>
        <dbReference type="Google" id="ProtNLM"/>
    </source>
</evidence>
<dbReference type="InterPro" id="IPR015940">
    <property type="entry name" value="UBA"/>
</dbReference>
<keyword evidence="6" id="KW-1185">Reference proteome</keyword>
<dbReference type="GO" id="GO:0019005">
    <property type="term" value="C:SCF ubiquitin ligase complex"/>
    <property type="evidence" value="ECO:0007669"/>
    <property type="project" value="TreeGrafter"/>
</dbReference>
<dbReference type="SUPFAM" id="SSF52058">
    <property type="entry name" value="L domain-like"/>
    <property type="match status" value="1"/>
</dbReference>
<feature type="compositionally biased region" description="Low complexity" evidence="2">
    <location>
        <begin position="251"/>
        <end position="266"/>
    </location>
</feature>
<dbReference type="OMA" id="QITNNCF"/>
<evidence type="ECO:0000259" key="3">
    <source>
        <dbReference type="PROSITE" id="PS50030"/>
    </source>
</evidence>
<dbReference type="Pfam" id="PF13855">
    <property type="entry name" value="LRR_8"/>
    <property type="match status" value="1"/>
</dbReference>
<dbReference type="EnsemblMetazoa" id="XM_021061728.2">
    <property type="protein sequence ID" value="XP_020917387.1"/>
    <property type="gene ID" value="LOC110254701"/>
</dbReference>
<dbReference type="InterPro" id="IPR032675">
    <property type="entry name" value="LRR_dom_sf"/>
</dbReference>
<evidence type="ECO:0000313" key="5">
    <source>
        <dbReference type="EnsemblMetazoa" id="XP_020917387.1"/>
    </source>
</evidence>
<accession>A0A913YAH1</accession>
<dbReference type="SUPFAM" id="SSF54236">
    <property type="entry name" value="Ubiquitin-like"/>
    <property type="match status" value="1"/>
</dbReference>
<dbReference type="SMART" id="SM00166">
    <property type="entry name" value="UBX"/>
    <property type="match status" value="1"/>
</dbReference>
<dbReference type="PROSITE" id="PS50033">
    <property type="entry name" value="UBX"/>
    <property type="match status" value="1"/>
</dbReference>
<dbReference type="Pfam" id="PF13516">
    <property type="entry name" value="LRR_6"/>
    <property type="match status" value="1"/>
</dbReference>
<dbReference type="PROSITE" id="PS50030">
    <property type="entry name" value="UBA"/>
    <property type="match status" value="1"/>
</dbReference>
<evidence type="ECO:0000259" key="4">
    <source>
        <dbReference type="PROSITE" id="PS50033"/>
    </source>
</evidence>
<protein>
    <recommendedName>
        <fullName evidence="7">UBX domain-containing protein</fullName>
    </recommendedName>
</protein>
<evidence type="ECO:0000313" key="6">
    <source>
        <dbReference type="Proteomes" id="UP000887567"/>
    </source>
</evidence>
<evidence type="ECO:0000256" key="1">
    <source>
        <dbReference type="SAM" id="Coils"/>
    </source>
</evidence>
<dbReference type="Gene3D" id="3.80.10.10">
    <property type="entry name" value="Ribonuclease Inhibitor"/>
    <property type="match status" value="4"/>
</dbReference>
<dbReference type="Proteomes" id="UP000887567">
    <property type="component" value="Unplaced"/>
</dbReference>
<name>A0A913YAH1_EXADI</name>
<dbReference type="SMART" id="SM00165">
    <property type="entry name" value="UBA"/>
    <property type="match status" value="1"/>
</dbReference>
<dbReference type="PANTHER" id="PTHR13318">
    <property type="entry name" value="PARTNER OF PAIRED, ISOFORM B-RELATED"/>
    <property type="match status" value="1"/>
</dbReference>
<dbReference type="InterPro" id="IPR029071">
    <property type="entry name" value="Ubiquitin-like_domsf"/>
</dbReference>
<dbReference type="GO" id="GO:0031146">
    <property type="term" value="P:SCF-dependent proteasomal ubiquitin-dependent protein catabolic process"/>
    <property type="evidence" value="ECO:0007669"/>
    <property type="project" value="TreeGrafter"/>
</dbReference>
<proteinExistence type="predicted"/>
<dbReference type="InterPro" id="IPR001611">
    <property type="entry name" value="Leu-rich_rpt"/>
</dbReference>
<dbReference type="InterPro" id="IPR001012">
    <property type="entry name" value="UBX_dom"/>
</dbReference>
<dbReference type="RefSeq" id="XP_020917387.1">
    <property type="nucleotide sequence ID" value="XM_021061728.2"/>
</dbReference>
<organism evidence="5 6">
    <name type="scientific">Exaiptasia diaphana</name>
    <name type="common">Tropical sea anemone</name>
    <name type="synonym">Aiptasia pulchella</name>
    <dbReference type="NCBI Taxonomy" id="2652724"/>
    <lineage>
        <taxon>Eukaryota</taxon>
        <taxon>Metazoa</taxon>
        <taxon>Cnidaria</taxon>
        <taxon>Anthozoa</taxon>
        <taxon>Hexacorallia</taxon>
        <taxon>Actiniaria</taxon>
        <taxon>Aiptasiidae</taxon>
        <taxon>Exaiptasia</taxon>
    </lineage>
</organism>
<dbReference type="SUPFAM" id="SSF46934">
    <property type="entry name" value="UBA-like"/>
    <property type="match status" value="1"/>
</dbReference>
<feature type="coiled-coil region" evidence="1">
    <location>
        <begin position="90"/>
        <end position="117"/>
    </location>
</feature>
<dbReference type="GeneID" id="110254701"/>
<dbReference type="Gene3D" id="1.10.8.10">
    <property type="entry name" value="DNA helicase RuvA subunit, C-terminal domain"/>
    <property type="match status" value="1"/>
</dbReference>
<dbReference type="InterPro" id="IPR009060">
    <property type="entry name" value="UBA-like_sf"/>
</dbReference>